<evidence type="ECO:0000313" key="2">
    <source>
        <dbReference type="Proteomes" id="UP001307168"/>
    </source>
</evidence>
<comment type="caution">
    <text evidence="1">The sequence shown here is derived from an EMBL/GenBank/DDBJ whole genome shotgun (WGS) entry which is preliminary data.</text>
</comment>
<gene>
    <name evidence="1" type="ORF">P4706_17485</name>
</gene>
<dbReference type="AlphaFoldDB" id="A0AAW9NFB9"/>
<reference evidence="1 2" key="1">
    <citation type="submission" date="2023-03" db="EMBL/GenBank/DDBJ databases">
        <title>Bacillus Genome Sequencing.</title>
        <authorList>
            <person name="Dunlap C."/>
        </authorList>
    </citation>
    <scope>NUCLEOTIDE SEQUENCE [LARGE SCALE GENOMIC DNA]</scope>
    <source>
        <strain evidence="1 2">B-41290</strain>
    </source>
</reference>
<dbReference type="RefSeq" id="WP_367407300.1">
    <property type="nucleotide sequence ID" value="NZ_JARNBH010000016.1"/>
</dbReference>
<sequence length="86" mass="9402">MRFLCKQGGYYSHLDLTDAGLLAKATERGCGANQAFNITNSYLFRLIANYFGFGAGAPLQMSPERCHGEQLRNKMVENLGLALANA</sequence>
<name>A0AAW9NFB9_9BACI</name>
<proteinExistence type="predicted"/>
<dbReference type="Proteomes" id="UP001307168">
    <property type="component" value="Unassembled WGS sequence"/>
</dbReference>
<dbReference type="EMBL" id="JARNBH010000016">
    <property type="protein sequence ID" value="MEC0274849.1"/>
    <property type="molecule type" value="Genomic_DNA"/>
</dbReference>
<keyword evidence="2" id="KW-1185">Reference proteome</keyword>
<organism evidence="1 2">
    <name type="scientific">Peribacillus castrilensis</name>
    <dbReference type="NCBI Taxonomy" id="2897690"/>
    <lineage>
        <taxon>Bacteria</taxon>
        <taxon>Bacillati</taxon>
        <taxon>Bacillota</taxon>
        <taxon>Bacilli</taxon>
        <taxon>Bacillales</taxon>
        <taxon>Bacillaceae</taxon>
        <taxon>Peribacillus</taxon>
    </lineage>
</organism>
<protein>
    <submittedName>
        <fullName evidence="1">Uncharacterized protein</fullName>
    </submittedName>
</protein>
<evidence type="ECO:0000313" key="1">
    <source>
        <dbReference type="EMBL" id="MEC0274849.1"/>
    </source>
</evidence>
<accession>A0AAW9NFB9</accession>